<sequence length="1026" mass="116678">MRVFSNKSIHCLVIISNSFALIFRDSRTEKIDHHDSLPKLLIEFIPTSNLPPLEASGFVEIHLVSSPHNLGASPYQSSSVNTGLGDVPYYTQAHDRKLYGFLGLYSAKGSVYAGFITERSEVGSAVVNQRIYRIDNTIFISLKGECFDYYADDPHNDSTNTTSSSQNLSSSTPKSQINSVEKLLASGTFYYSPNFDMSSCIQERGVDFPSSTSLHRYSFNSRLYENSNNRFVWNGNMIQGLVTFRSRLSSQERLAFDNGRFLLTIVRGFAQSLTVKGLTPTSPSFLMTIISKQDCKKSGPLFGPYGMDDNGNATNFVETELIISDKSHCFAFLLLRGNVPLFWKLETQLMSTKVQFPRSDDASRHAFTRHFSNLVDKYGAIHVVDALSNKGSQPELSKRYSDYLTANLTENEPVLYSKIDASQCSSKKKGNAGLYVWGFMSYLEPSIRSNEAFCCDTNNTMMLQGGTFLVNTLDSNDRANFIEMTISEQIVTMLFKTLVDEDQPTVSWDDFWHNHKFLWDANGRSLGKLAESYNNSIRTKSKSGGIMGKMANQSKKYVSSASSSGKQTQFDKLLGRLQKQYQVELIDPIHDYVMEELNKRSNEFVSTKQLKVFTGTFNVNTEQYRGDIGEFIFPEPERFKTYDIVVIGLEEVVELSPGKIMNIDPKIRLFWEKKFKKSLAKMSGDDYVLLRGEQLGGILSLVFVKEQDNLKYIKEIETARKKTGLKGMAANKGGVAICFNYSKSTKFCFVTSHLAAGFSNVEERHQDFKTIANGLRFRQNRMLRDFDIVIWMGDFNFRINGSNETVRSALKVARKRPDKKQEILNQLFERDQLNKQMANGQSFPFFDEREITFMPTYKYDKGSLETFDSSEKMRIPAWTDRIVTLTRDKKLLQQELYNSVPSFQFSDHKPVYGVFNVDVDIVDETTKSEIEQGLYEMRKLEVGGVNSIISNDLTEGQSKVLRYGLPAPSNRDSKWWLVEEDSNGTEERRVKVRFKELESGEYVVNPKLPKNPFVSTTEADFVKKQD</sequence>
<evidence type="ECO:0000256" key="8">
    <source>
        <dbReference type="ARBA" id="ARBA00022927"/>
    </source>
</evidence>
<proteinExistence type="inferred from homology"/>
<dbReference type="OrthoDB" id="405996at2759"/>
<dbReference type="Pfam" id="PF22669">
    <property type="entry name" value="Exo_endo_phos2"/>
    <property type="match status" value="1"/>
</dbReference>
<keyword evidence="11" id="KW-1185">Reference proteome</keyword>
<dbReference type="Gene3D" id="3.60.10.10">
    <property type="entry name" value="Endonuclease/exonuclease/phosphatase"/>
    <property type="match status" value="1"/>
</dbReference>
<dbReference type="InterPro" id="IPR002013">
    <property type="entry name" value="SAC_dom"/>
</dbReference>
<dbReference type="EC" id="3.1.3.36" evidence="4"/>
<dbReference type="SMART" id="SM00128">
    <property type="entry name" value="IPPc"/>
    <property type="match status" value="1"/>
</dbReference>
<dbReference type="InParanoid" id="A0A448YJS9"/>
<dbReference type="InterPro" id="IPR046985">
    <property type="entry name" value="IP5"/>
</dbReference>
<dbReference type="Proteomes" id="UP000290900">
    <property type="component" value="Unassembled WGS sequence"/>
</dbReference>
<dbReference type="AlphaFoldDB" id="A0A448YJS9"/>
<comment type="similarity">
    <text evidence="3">In the central section; belongs to the inositol 1,4,5-trisphosphate 5-phosphatase family.</text>
</comment>
<dbReference type="PANTHER" id="PTHR11200:SF269">
    <property type="entry name" value="PHOSPHATIDYLINOSITOL 4,5-BISPHOSPHATE 5-PHOSPHATASE INP51"/>
    <property type="match status" value="1"/>
</dbReference>
<dbReference type="FunFam" id="3.60.10.10:FF:000029">
    <property type="entry name" value="Inositol polyphosphate 5-phosphatase"/>
    <property type="match status" value="1"/>
</dbReference>
<dbReference type="GO" id="GO:0015031">
    <property type="term" value="P:protein transport"/>
    <property type="evidence" value="ECO:0007669"/>
    <property type="project" value="UniProtKB-KW"/>
</dbReference>
<gene>
    <name evidence="10" type="ORF">BRENAR_LOCUS1863</name>
</gene>
<dbReference type="EMBL" id="CAACVR010000010">
    <property type="protein sequence ID" value="VEU21128.1"/>
    <property type="molecule type" value="Genomic_DNA"/>
</dbReference>
<dbReference type="GO" id="GO:0016020">
    <property type="term" value="C:membrane"/>
    <property type="evidence" value="ECO:0007669"/>
    <property type="project" value="TreeGrafter"/>
</dbReference>
<evidence type="ECO:0000256" key="7">
    <source>
        <dbReference type="ARBA" id="ARBA00022801"/>
    </source>
</evidence>
<dbReference type="Pfam" id="PF02383">
    <property type="entry name" value="Syja_N"/>
    <property type="match status" value="1"/>
</dbReference>
<keyword evidence="6" id="KW-0963">Cytoplasm</keyword>
<keyword evidence="7" id="KW-0378">Hydrolase</keyword>
<dbReference type="InterPro" id="IPR000300">
    <property type="entry name" value="IPPc"/>
</dbReference>
<comment type="similarity">
    <text evidence="2">Belongs to the synaptojanin family.</text>
</comment>
<evidence type="ECO:0000256" key="1">
    <source>
        <dbReference type="ARBA" id="ARBA00004496"/>
    </source>
</evidence>
<protein>
    <recommendedName>
        <fullName evidence="4">phosphoinositide 5-phosphatase</fullName>
        <ecNumber evidence="4">3.1.3.36</ecNumber>
    </recommendedName>
</protein>
<evidence type="ECO:0000256" key="6">
    <source>
        <dbReference type="ARBA" id="ARBA00022490"/>
    </source>
</evidence>
<organism evidence="10 11">
    <name type="scientific">Brettanomyces naardenensis</name>
    <name type="common">Yeast</name>
    <dbReference type="NCBI Taxonomy" id="13370"/>
    <lineage>
        <taxon>Eukaryota</taxon>
        <taxon>Fungi</taxon>
        <taxon>Dikarya</taxon>
        <taxon>Ascomycota</taxon>
        <taxon>Saccharomycotina</taxon>
        <taxon>Pichiomycetes</taxon>
        <taxon>Pichiales</taxon>
        <taxon>Pichiaceae</taxon>
        <taxon>Brettanomyces</taxon>
    </lineage>
</organism>
<evidence type="ECO:0000256" key="5">
    <source>
        <dbReference type="ARBA" id="ARBA00022448"/>
    </source>
</evidence>
<dbReference type="InterPro" id="IPR036691">
    <property type="entry name" value="Endo/exonu/phosph_ase_sf"/>
</dbReference>
<evidence type="ECO:0000259" key="9">
    <source>
        <dbReference type="PROSITE" id="PS50275"/>
    </source>
</evidence>
<dbReference type="PANTHER" id="PTHR11200">
    <property type="entry name" value="INOSITOL 5-PHOSPHATASE"/>
    <property type="match status" value="1"/>
</dbReference>
<dbReference type="PROSITE" id="PS50275">
    <property type="entry name" value="SAC"/>
    <property type="match status" value="1"/>
</dbReference>
<evidence type="ECO:0000256" key="4">
    <source>
        <dbReference type="ARBA" id="ARBA00013044"/>
    </source>
</evidence>
<accession>A0A448YJS9</accession>
<dbReference type="GO" id="GO:0046856">
    <property type="term" value="P:phosphatidylinositol dephosphorylation"/>
    <property type="evidence" value="ECO:0007669"/>
    <property type="project" value="InterPro"/>
</dbReference>
<reference evidence="10 11" key="1">
    <citation type="submission" date="2018-12" db="EMBL/GenBank/DDBJ databases">
        <authorList>
            <person name="Tiukova I."/>
            <person name="Dainat J."/>
        </authorList>
    </citation>
    <scope>NUCLEOTIDE SEQUENCE [LARGE SCALE GENOMIC DNA]</scope>
</reference>
<evidence type="ECO:0000256" key="2">
    <source>
        <dbReference type="ARBA" id="ARBA00008943"/>
    </source>
</evidence>
<dbReference type="GO" id="GO:0043813">
    <property type="term" value="F:phosphatidylinositol-3,5-bisphosphate 5-phosphatase activity"/>
    <property type="evidence" value="ECO:0007669"/>
    <property type="project" value="TreeGrafter"/>
</dbReference>
<evidence type="ECO:0000313" key="10">
    <source>
        <dbReference type="EMBL" id="VEU21128.1"/>
    </source>
</evidence>
<dbReference type="STRING" id="13370.A0A448YJS9"/>
<keyword evidence="8" id="KW-0653">Protein transport</keyword>
<feature type="domain" description="SAC" evidence="9">
    <location>
        <begin position="180"/>
        <end position="532"/>
    </location>
</feature>
<dbReference type="GO" id="GO:0005737">
    <property type="term" value="C:cytoplasm"/>
    <property type="evidence" value="ECO:0007669"/>
    <property type="project" value="UniProtKB-SubCell"/>
</dbReference>
<evidence type="ECO:0000313" key="11">
    <source>
        <dbReference type="Proteomes" id="UP000290900"/>
    </source>
</evidence>
<keyword evidence="5" id="KW-0813">Transport</keyword>
<evidence type="ECO:0000256" key="3">
    <source>
        <dbReference type="ARBA" id="ARBA00009678"/>
    </source>
</evidence>
<comment type="subcellular location">
    <subcellularLocation>
        <location evidence="1">Cytoplasm</location>
    </subcellularLocation>
</comment>
<dbReference type="SUPFAM" id="SSF56219">
    <property type="entry name" value="DNase I-like"/>
    <property type="match status" value="1"/>
</dbReference>
<name>A0A448YJS9_BRENA</name>
<dbReference type="GO" id="GO:0004439">
    <property type="term" value="F:phosphatidylinositol-4,5-bisphosphate 5-phosphatase activity"/>
    <property type="evidence" value="ECO:0007669"/>
    <property type="project" value="UniProtKB-EC"/>
</dbReference>